<comment type="catalytic activity">
    <reaction evidence="7">
        <text>(S)-4-amino-5-oxopentanoate = 5-aminolevulinate</text>
        <dbReference type="Rhea" id="RHEA:14265"/>
        <dbReference type="ChEBI" id="CHEBI:57501"/>
        <dbReference type="ChEBI" id="CHEBI:356416"/>
        <dbReference type="EC" id="5.4.3.8"/>
    </reaction>
</comment>
<dbReference type="GO" id="GO:0030170">
    <property type="term" value="F:pyridoxal phosphate binding"/>
    <property type="evidence" value="ECO:0007669"/>
    <property type="project" value="InterPro"/>
</dbReference>
<dbReference type="NCBIfam" id="NF000818">
    <property type="entry name" value="PRK00062.1"/>
    <property type="match status" value="1"/>
</dbReference>
<dbReference type="GO" id="GO:0008483">
    <property type="term" value="F:transaminase activity"/>
    <property type="evidence" value="ECO:0007669"/>
    <property type="project" value="InterPro"/>
</dbReference>
<dbReference type="PROSITE" id="PS00600">
    <property type="entry name" value="AA_TRANSFER_CLASS_3"/>
    <property type="match status" value="1"/>
</dbReference>
<keyword evidence="4 7" id="KW-0663">Pyridoxal phosphate</keyword>
<dbReference type="AlphaFoldDB" id="A0A1Y0IE53"/>
<dbReference type="Pfam" id="PF00202">
    <property type="entry name" value="Aminotran_3"/>
    <property type="match status" value="1"/>
</dbReference>
<protein>
    <recommendedName>
        <fullName evidence="7">Glutamate-1-semialdehyde 2,1-aminomutase</fullName>
        <shortName evidence="7">GSA</shortName>
        <ecNumber evidence="7">5.4.3.8</ecNumber>
    </recommendedName>
    <alternativeName>
        <fullName evidence="7">Glutamate-1-semialdehyde aminotransferase</fullName>
        <shortName evidence="7">GSA-AT</shortName>
    </alternativeName>
</protein>
<dbReference type="NCBIfam" id="TIGR00713">
    <property type="entry name" value="hemL"/>
    <property type="match status" value="1"/>
</dbReference>
<keyword evidence="7" id="KW-0963">Cytoplasm</keyword>
<gene>
    <name evidence="7" type="primary">hemL</name>
    <name evidence="8" type="ORF">OLMES_4742</name>
</gene>
<dbReference type="HAMAP" id="MF_00375">
    <property type="entry name" value="HemL_aminotrans_3"/>
    <property type="match status" value="1"/>
</dbReference>
<evidence type="ECO:0000256" key="4">
    <source>
        <dbReference type="ARBA" id="ARBA00022898"/>
    </source>
</evidence>
<comment type="subunit">
    <text evidence="7">Homodimer.</text>
</comment>
<dbReference type="PANTHER" id="PTHR43713">
    <property type="entry name" value="GLUTAMATE-1-SEMIALDEHYDE 2,1-AMINOMUTASE"/>
    <property type="match status" value="1"/>
</dbReference>
<evidence type="ECO:0000313" key="9">
    <source>
        <dbReference type="Proteomes" id="UP000196027"/>
    </source>
</evidence>
<evidence type="ECO:0000256" key="7">
    <source>
        <dbReference type="HAMAP-Rule" id="MF_00375"/>
    </source>
</evidence>
<dbReference type="GO" id="GO:0005737">
    <property type="term" value="C:cytoplasm"/>
    <property type="evidence" value="ECO:0007669"/>
    <property type="project" value="UniProtKB-SubCell"/>
</dbReference>
<dbReference type="FunFam" id="3.40.640.10:FF:000021">
    <property type="entry name" value="Glutamate-1-semialdehyde 2,1-aminomutase"/>
    <property type="match status" value="1"/>
</dbReference>
<dbReference type="GO" id="GO:0042286">
    <property type="term" value="F:glutamate-1-semialdehyde 2,1-aminomutase activity"/>
    <property type="evidence" value="ECO:0007669"/>
    <property type="project" value="UniProtKB-UniRule"/>
</dbReference>
<dbReference type="InterPro" id="IPR015424">
    <property type="entry name" value="PyrdxlP-dep_Trfase"/>
</dbReference>
<dbReference type="GO" id="GO:0006782">
    <property type="term" value="P:protoporphyrinogen IX biosynthetic process"/>
    <property type="evidence" value="ECO:0007669"/>
    <property type="project" value="UniProtKB-UniRule"/>
</dbReference>
<name>A0A1Y0IE53_9GAMM</name>
<comment type="subcellular location">
    <subcellularLocation>
        <location evidence="7">Cytoplasm</location>
    </subcellularLocation>
</comment>
<dbReference type="EMBL" id="CP021425">
    <property type="protein sequence ID" value="ARU58731.1"/>
    <property type="molecule type" value="Genomic_DNA"/>
</dbReference>
<feature type="modified residue" description="N6-(pyridoxal phosphate)lysine" evidence="7">
    <location>
        <position position="265"/>
    </location>
</feature>
<dbReference type="InterPro" id="IPR005814">
    <property type="entry name" value="Aminotrans_3"/>
</dbReference>
<evidence type="ECO:0000256" key="2">
    <source>
        <dbReference type="ARBA" id="ARBA00004819"/>
    </source>
</evidence>
<dbReference type="EC" id="5.4.3.8" evidence="7"/>
<dbReference type="Proteomes" id="UP000196027">
    <property type="component" value="Chromosome"/>
</dbReference>
<evidence type="ECO:0000256" key="3">
    <source>
        <dbReference type="ARBA" id="ARBA00008981"/>
    </source>
</evidence>
<dbReference type="InterPro" id="IPR015421">
    <property type="entry name" value="PyrdxlP-dep_Trfase_major"/>
</dbReference>
<dbReference type="InterPro" id="IPR004639">
    <property type="entry name" value="4pyrrol_synth_GluAld_NH2Trfase"/>
</dbReference>
<evidence type="ECO:0000256" key="5">
    <source>
        <dbReference type="ARBA" id="ARBA00023235"/>
    </source>
</evidence>
<accession>A0A1Y0IE53</accession>
<proteinExistence type="inferred from homology"/>
<comment type="cofactor">
    <cofactor evidence="1 7">
        <name>pyridoxal 5'-phosphate</name>
        <dbReference type="ChEBI" id="CHEBI:597326"/>
    </cofactor>
</comment>
<organism evidence="8 9">
    <name type="scientific">Oleiphilus messinensis</name>
    <dbReference type="NCBI Taxonomy" id="141451"/>
    <lineage>
        <taxon>Bacteria</taxon>
        <taxon>Pseudomonadati</taxon>
        <taxon>Pseudomonadota</taxon>
        <taxon>Gammaproteobacteria</taxon>
        <taxon>Oceanospirillales</taxon>
        <taxon>Oleiphilaceae</taxon>
        <taxon>Oleiphilus</taxon>
    </lineage>
</organism>
<dbReference type="SUPFAM" id="SSF53383">
    <property type="entry name" value="PLP-dependent transferases"/>
    <property type="match status" value="1"/>
</dbReference>
<dbReference type="InterPro" id="IPR015422">
    <property type="entry name" value="PyrdxlP-dep_Trfase_small"/>
</dbReference>
<keyword evidence="5 7" id="KW-0413">Isomerase</keyword>
<keyword evidence="6 7" id="KW-0627">Porphyrin biosynthesis</keyword>
<dbReference type="PANTHER" id="PTHR43713:SF3">
    <property type="entry name" value="GLUTAMATE-1-SEMIALDEHYDE 2,1-AMINOMUTASE 1, CHLOROPLASTIC-RELATED"/>
    <property type="match status" value="1"/>
</dbReference>
<dbReference type="RefSeq" id="WP_087463475.1">
    <property type="nucleotide sequence ID" value="NZ_CP021425.1"/>
</dbReference>
<dbReference type="Gene3D" id="3.90.1150.10">
    <property type="entry name" value="Aspartate Aminotransferase, domain 1"/>
    <property type="match status" value="1"/>
</dbReference>
<dbReference type="KEGG" id="ome:OLMES_4742"/>
<dbReference type="UniPathway" id="UPA00251">
    <property type="reaction ID" value="UER00317"/>
</dbReference>
<dbReference type="OrthoDB" id="9801052at2"/>
<keyword evidence="9" id="KW-1185">Reference proteome</keyword>
<evidence type="ECO:0000313" key="8">
    <source>
        <dbReference type="EMBL" id="ARU58731.1"/>
    </source>
</evidence>
<dbReference type="Gene3D" id="3.40.640.10">
    <property type="entry name" value="Type I PLP-dependent aspartate aminotransferase-like (Major domain)"/>
    <property type="match status" value="1"/>
</dbReference>
<dbReference type="CDD" id="cd00610">
    <property type="entry name" value="OAT_like"/>
    <property type="match status" value="1"/>
</dbReference>
<comment type="similarity">
    <text evidence="3 7">Belongs to the class-III pyridoxal-phosphate-dependent aminotransferase family. HemL subfamily.</text>
</comment>
<sequence length="427" mass="45847">MTKSEDLFQRAQRHIPGGVNSPVRAFKGVGGTPVFFKHGEGAYLVDEDDNRYIDYVGSWGPMILGHGHPAVLHAVKQQLEHGLGFGAPTEIEIEMAEKVCEIMPSIEMVRMVSSGTEATMSAIRLARGYTGRDKIIKFEGCYHGHSDSLLVKAGSGALTLGVPNSPGVPASLAEHTLTLPFNDIDALKQTFSTLGDQVATVIVEPVAGNMNCVPPVPGFLEALREQCDKYGTVLIFDEVMTGFRVALGGVQSLYNIKPDLTTLGKIIGAGLPVGAFGGKREIMEHIAPLGPVYQAGTLSGNPLAMQAGLTMLQQISKPGFYGTLAQLTERLVQGLREAAKAANISLTTNQVGAMFGFFFTEEQSISHFSQVMDCNQERFKQFYHGMLQEGVYLAPSAFEAGFVSSAHTEADIDTTLKAAKKVFATLS</sequence>
<dbReference type="InterPro" id="IPR049704">
    <property type="entry name" value="Aminotrans_3_PPA_site"/>
</dbReference>
<comment type="pathway">
    <text evidence="2">Porphyrin-containing compound metabolism; protoporphyrin-IX biosynthesis; 5-aminolevulinate from L-glutamyl-tRNA(Glu): step 2/2.</text>
</comment>
<evidence type="ECO:0000256" key="1">
    <source>
        <dbReference type="ARBA" id="ARBA00001933"/>
    </source>
</evidence>
<reference evidence="8 9" key="1">
    <citation type="submission" date="2017-05" db="EMBL/GenBank/DDBJ databases">
        <title>Genomic insights into alkan degradation activity of Oleiphilus messinensis.</title>
        <authorList>
            <person name="Kozyavkin S.A."/>
            <person name="Slesarev A.I."/>
            <person name="Golyshin P.N."/>
            <person name="Korzhenkov A."/>
            <person name="Golyshina O.N."/>
            <person name="Toshchakov S.V."/>
        </authorList>
    </citation>
    <scope>NUCLEOTIDE SEQUENCE [LARGE SCALE GENOMIC DNA]</scope>
    <source>
        <strain evidence="8 9">ME102</strain>
    </source>
</reference>
<evidence type="ECO:0000256" key="6">
    <source>
        <dbReference type="ARBA" id="ARBA00023244"/>
    </source>
</evidence>